<dbReference type="InterPro" id="IPR000914">
    <property type="entry name" value="SBP_5_dom"/>
</dbReference>
<accession>A0A0R3MKE6</accession>
<comment type="similarity">
    <text evidence="2">Belongs to the bacterial solute-binding protein 5 family.</text>
</comment>
<proteinExistence type="inferred from homology"/>
<dbReference type="InterPro" id="IPR039424">
    <property type="entry name" value="SBP_5"/>
</dbReference>
<keyword evidence="3 4" id="KW-0732">Signal</keyword>
<name>A0A0R3MKE6_9BRAD</name>
<dbReference type="Pfam" id="PF00496">
    <property type="entry name" value="SBP_bac_5"/>
    <property type="match status" value="1"/>
</dbReference>
<evidence type="ECO:0000313" key="6">
    <source>
        <dbReference type="EMBL" id="KRR17843.1"/>
    </source>
</evidence>
<feature type="signal peptide" evidence="4">
    <location>
        <begin position="1"/>
        <end position="22"/>
    </location>
</feature>
<gene>
    <name evidence="6" type="ORF">CQ13_10695</name>
</gene>
<sequence>MRLKLLFAALLLSASAVTPVAAQDKTLKIVLDTELQVLDPIATTSYVTRTFAYMVFDTLVSMDSKGEYRPQMLESWEVSPDKMSYTFRLRPGLKWHDGTDVTAEDCVASLKRWGARDGLGRQMFAATKEIKAVDASTFTLVLSKPFGLVIDSIGKPSSNVPVMMPARLAATDPTKPIPEVIGSGPFTFDSKSWRPGNIAVFLKFKDYKSRPEPSDGLAGGRLCCRSPQPIA</sequence>
<dbReference type="GO" id="GO:0015833">
    <property type="term" value="P:peptide transport"/>
    <property type="evidence" value="ECO:0007669"/>
    <property type="project" value="TreeGrafter"/>
</dbReference>
<dbReference type="AlphaFoldDB" id="A0A0R3MKE6"/>
<dbReference type="OrthoDB" id="9803988at2"/>
<dbReference type="EMBL" id="LLYA01000203">
    <property type="protein sequence ID" value="KRR17843.1"/>
    <property type="molecule type" value="Genomic_DNA"/>
</dbReference>
<dbReference type="RefSeq" id="WP_057847285.1">
    <property type="nucleotide sequence ID" value="NZ_LLYA01000203.1"/>
</dbReference>
<organism evidence="6 7">
    <name type="scientific">Bradyrhizobium retamae</name>
    <dbReference type="NCBI Taxonomy" id="1300035"/>
    <lineage>
        <taxon>Bacteria</taxon>
        <taxon>Pseudomonadati</taxon>
        <taxon>Pseudomonadota</taxon>
        <taxon>Alphaproteobacteria</taxon>
        <taxon>Hyphomicrobiales</taxon>
        <taxon>Nitrobacteraceae</taxon>
        <taxon>Bradyrhizobium</taxon>
    </lineage>
</organism>
<dbReference type="Proteomes" id="UP000052023">
    <property type="component" value="Unassembled WGS sequence"/>
</dbReference>
<reference evidence="6 7" key="1">
    <citation type="submission" date="2014-03" db="EMBL/GenBank/DDBJ databases">
        <title>Bradyrhizobium valentinum sp. nov., isolated from effective nodules of Lupinus mariae-josephae, a lupine endemic of basic-lime soils in Eastern Spain.</title>
        <authorList>
            <person name="Duran D."/>
            <person name="Rey L."/>
            <person name="Navarro A."/>
            <person name="Busquets A."/>
            <person name="Imperial J."/>
            <person name="Ruiz-Argueso T."/>
        </authorList>
    </citation>
    <scope>NUCLEOTIDE SEQUENCE [LARGE SCALE GENOMIC DNA]</scope>
    <source>
        <strain evidence="6 7">Ro19</strain>
    </source>
</reference>
<evidence type="ECO:0000256" key="3">
    <source>
        <dbReference type="ARBA" id="ARBA00022729"/>
    </source>
</evidence>
<evidence type="ECO:0000256" key="2">
    <source>
        <dbReference type="ARBA" id="ARBA00005695"/>
    </source>
</evidence>
<dbReference type="Gene3D" id="3.40.190.10">
    <property type="entry name" value="Periplasmic binding protein-like II"/>
    <property type="match status" value="1"/>
</dbReference>
<evidence type="ECO:0000256" key="4">
    <source>
        <dbReference type="SAM" id="SignalP"/>
    </source>
</evidence>
<dbReference type="PANTHER" id="PTHR30290:SF38">
    <property type="entry name" value="D,D-DIPEPTIDE-BINDING PERIPLASMIC PROTEIN DDPA-RELATED"/>
    <property type="match status" value="1"/>
</dbReference>
<feature type="domain" description="Solute-binding protein family 5" evidence="5">
    <location>
        <begin position="67"/>
        <end position="211"/>
    </location>
</feature>
<evidence type="ECO:0000256" key="1">
    <source>
        <dbReference type="ARBA" id="ARBA00004418"/>
    </source>
</evidence>
<evidence type="ECO:0000313" key="7">
    <source>
        <dbReference type="Proteomes" id="UP000052023"/>
    </source>
</evidence>
<dbReference type="SUPFAM" id="SSF53850">
    <property type="entry name" value="Periplasmic binding protein-like II"/>
    <property type="match status" value="1"/>
</dbReference>
<keyword evidence="7" id="KW-1185">Reference proteome</keyword>
<comment type="subcellular location">
    <subcellularLocation>
        <location evidence="1">Periplasm</location>
    </subcellularLocation>
</comment>
<protein>
    <recommendedName>
        <fullName evidence="5">Solute-binding protein family 5 domain-containing protein</fullName>
    </recommendedName>
</protein>
<dbReference type="GO" id="GO:1904680">
    <property type="term" value="F:peptide transmembrane transporter activity"/>
    <property type="evidence" value="ECO:0007669"/>
    <property type="project" value="TreeGrafter"/>
</dbReference>
<evidence type="ECO:0000259" key="5">
    <source>
        <dbReference type="Pfam" id="PF00496"/>
    </source>
</evidence>
<feature type="chain" id="PRO_5006444275" description="Solute-binding protein family 5 domain-containing protein" evidence="4">
    <location>
        <begin position="23"/>
        <end position="231"/>
    </location>
</feature>
<comment type="caution">
    <text evidence="6">The sequence shown here is derived from an EMBL/GenBank/DDBJ whole genome shotgun (WGS) entry which is preliminary data.</text>
</comment>
<dbReference type="PANTHER" id="PTHR30290">
    <property type="entry name" value="PERIPLASMIC BINDING COMPONENT OF ABC TRANSPORTER"/>
    <property type="match status" value="1"/>
</dbReference>